<name>A0AAN9I074_CROPI</name>
<evidence type="ECO:0000256" key="5">
    <source>
        <dbReference type="SAM" id="MobiDB-lite"/>
    </source>
</evidence>
<feature type="compositionally biased region" description="Polar residues" evidence="5">
    <location>
        <begin position="131"/>
        <end position="140"/>
    </location>
</feature>
<evidence type="ECO:0000256" key="3">
    <source>
        <dbReference type="ARBA" id="ARBA00023163"/>
    </source>
</evidence>
<keyword evidence="1" id="KW-0805">Transcription regulation</keyword>
<evidence type="ECO:0000256" key="2">
    <source>
        <dbReference type="ARBA" id="ARBA00023125"/>
    </source>
</evidence>
<organism evidence="7 8">
    <name type="scientific">Crotalaria pallida</name>
    <name type="common">Smooth rattlebox</name>
    <name type="synonym">Crotalaria striata</name>
    <dbReference type="NCBI Taxonomy" id="3830"/>
    <lineage>
        <taxon>Eukaryota</taxon>
        <taxon>Viridiplantae</taxon>
        <taxon>Streptophyta</taxon>
        <taxon>Embryophyta</taxon>
        <taxon>Tracheophyta</taxon>
        <taxon>Spermatophyta</taxon>
        <taxon>Magnoliopsida</taxon>
        <taxon>eudicotyledons</taxon>
        <taxon>Gunneridae</taxon>
        <taxon>Pentapetalae</taxon>
        <taxon>rosids</taxon>
        <taxon>fabids</taxon>
        <taxon>Fabales</taxon>
        <taxon>Fabaceae</taxon>
        <taxon>Papilionoideae</taxon>
        <taxon>50 kb inversion clade</taxon>
        <taxon>genistoids sensu lato</taxon>
        <taxon>core genistoids</taxon>
        <taxon>Crotalarieae</taxon>
        <taxon>Crotalaria</taxon>
    </lineage>
</organism>
<dbReference type="CDD" id="cd11378">
    <property type="entry name" value="DUF296"/>
    <property type="match status" value="1"/>
</dbReference>
<dbReference type="PANTHER" id="PTHR31100">
    <property type="entry name" value="AT-HOOK MOTIF NUCLEAR-LOCALIZED PROTEIN 15"/>
    <property type="match status" value="1"/>
</dbReference>
<dbReference type="Pfam" id="PF03479">
    <property type="entry name" value="PCC"/>
    <property type="match status" value="1"/>
</dbReference>
<sequence>MGSKSKPKPSIIVTEDNPNEFRSHAIEFSSGVDIAESLLRFARTRQRGLCVLDVNGSVINVTLQQASSSIMLLHGRFDIISWAGSNDWWCIVGSFVSIRTSYGNGGYICQAIHERLQSPTKVNDMEEQSGDVDNNSNESG</sequence>
<evidence type="ECO:0000256" key="4">
    <source>
        <dbReference type="ARBA" id="ARBA00023242"/>
    </source>
</evidence>
<feature type="region of interest" description="Disordered" evidence="5">
    <location>
        <begin position="119"/>
        <end position="140"/>
    </location>
</feature>
<dbReference type="InterPro" id="IPR005175">
    <property type="entry name" value="PPC_dom"/>
</dbReference>
<evidence type="ECO:0000256" key="1">
    <source>
        <dbReference type="ARBA" id="ARBA00023015"/>
    </source>
</evidence>
<dbReference type="GO" id="GO:0003700">
    <property type="term" value="F:DNA-binding transcription factor activity"/>
    <property type="evidence" value="ECO:0007669"/>
    <property type="project" value="TreeGrafter"/>
</dbReference>
<evidence type="ECO:0000259" key="6">
    <source>
        <dbReference type="PROSITE" id="PS51742"/>
    </source>
</evidence>
<gene>
    <name evidence="7" type="ORF">RIF29_24469</name>
</gene>
<dbReference type="GO" id="GO:0005634">
    <property type="term" value="C:nucleus"/>
    <property type="evidence" value="ECO:0007669"/>
    <property type="project" value="TreeGrafter"/>
</dbReference>
<reference evidence="7 8" key="1">
    <citation type="submission" date="2024-01" db="EMBL/GenBank/DDBJ databases">
        <title>The genomes of 5 underutilized Papilionoideae crops provide insights into root nodulation and disease resistanc.</title>
        <authorList>
            <person name="Yuan L."/>
        </authorList>
    </citation>
    <scope>NUCLEOTIDE SEQUENCE [LARGE SCALE GENOMIC DNA]</scope>
    <source>
        <strain evidence="7">ZHUSHIDOU_FW_LH</strain>
        <tissue evidence="7">Leaf</tissue>
    </source>
</reference>
<keyword evidence="4" id="KW-0539">Nucleus</keyword>
<comment type="caution">
    <text evidence="7">The sequence shown here is derived from an EMBL/GenBank/DDBJ whole genome shotgun (WGS) entry which is preliminary data.</text>
</comment>
<dbReference type="Gene3D" id="3.30.1330.80">
    <property type="entry name" value="Hypothetical protein, similar to alpha- acetolactate decarboxylase, domain 2"/>
    <property type="match status" value="1"/>
</dbReference>
<dbReference type="PANTHER" id="PTHR31100:SF8">
    <property type="entry name" value="AT-HOOK MOTIF NUCLEAR-LOCALIZED PROTEIN 19"/>
    <property type="match status" value="1"/>
</dbReference>
<dbReference type="EMBL" id="JAYWIO010000005">
    <property type="protein sequence ID" value="KAK7258880.1"/>
    <property type="molecule type" value="Genomic_DNA"/>
</dbReference>
<dbReference type="Proteomes" id="UP001372338">
    <property type="component" value="Unassembled WGS sequence"/>
</dbReference>
<feature type="domain" description="PPC" evidence="6">
    <location>
        <begin position="18"/>
        <end position="140"/>
    </location>
</feature>
<keyword evidence="2" id="KW-0238">DNA-binding</keyword>
<keyword evidence="8" id="KW-1185">Reference proteome</keyword>
<dbReference type="PROSITE" id="PS51742">
    <property type="entry name" value="PPC"/>
    <property type="match status" value="1"/>
</dbReference>
<evidence type="ECO:0000313" key="7">
    <source>
        <dbReference type="EMBL" id="KAK7258880.1"/>
    </source>
</evidence>
<accession>A0AAN9I074</accession>
<evidence type="ECO:0000313" key="8">
    <source>
        <dbReference type="Proteomes" id="UP001372338"/>
    </source>
</evidence>
<dbReference type="InterPro" id="IPR014476">
    <property type="entry name" value="AHL15-29"/>
</dbReference>
<dbReference type="AlphaFoldDB" id="A0AAN9I074"/>
<proteinExistence type="predicted"/>
<protein>
    <recommendedName>
        <fullName evidence="6">PPC domain-containing protein</fullName>
    </recommendedName>
</protein>
<dbReference type="SUPFAM" id="SSF117856">
    <property type="entry name" value="AF0104/ALDC/Ptd012-like"/>
    <property type="match status" value="1"/>
</dbReference>
<dbReference type="GO" id="GO:0003680">
    <property type="term" value="F:minor groove of adenine-thymine-rich DNA binding"/>
    <property type="evidence" value="ECO:0007669"/>
    <property type="project" value="InterPro"/>
</dbReference>
<keyword evidence="3" id="KW-0804">Transcription</keyword>